<sequence>MGSLDSEWQASSSYKAQVLRLQSQHSFFSSCVLRQGAYLVRGFNCLLIDVPINFISYFEFLHFTSYFHYHSSNIIPWNGRRRGVRVLEVTEHPFKINWIESSSLDLNEHLIITYSRNWDIGFELKYLFG</sequence>
<organism evidence="1">
    <name type="scientific">Opuntia streptacantha</name>
    <name type="common">Prickly pear cactus</name>
    <name type="synonym">Opuntia cardona</name>
    <dbReference type="NCBI Taxonomy" id="393608"/>
    <lineage>
        <taxon>Eukaryota</taxon>
        <taxon>Viridiplantae</taxon>
        <taxon>Streptophyta</taxon>
        <taxon>Embryophyta</taxon>
        <taxon>Tracheophyta</taxon>
        <taxon>Spermatophyta</taxon>
        <taxon>Magnoliopsida</taxon>
        <taxon>eudicotyledons</taxon>
        <taxon>Gunneridae</taxon>
        <taxon>Pentapetalae</taxon>
        <taxon>Caryophyllales</taxon>
        <taxon>Cactineae</taxon>
        <taxon>Cactaceae</taxon>
        <taxon>Opuntioideae</taxon>
        <taxon>Opuntia</taxon>
    </lineage>
</organism>
<reference evidence="1" key="2">
    <citation type="submission" date="2020-07" db="EMBL/GenBank/DDBJ databases">
        <authorList>
            <person name="Vera ALvarez R."/>
            <person name="Arias-Moreno D.M."/>
            <person name="Jimenez-Jacinto V."/>
            <person name="Jimenez-Bremont J.F."/>
            <person name="Swaminathan K."/>
            <person name="Moose S.P."/>
            <person name="Guerrero-Gonzalez M.L."/>
            <person name="Marino-Ramirez L."/>
            <person name="Landsman D."/>
            <person name="Rodriguez-Kessler M."/>
            <person name="Delgado-Sanchez P."/>
        </authorList>
    </citation>
    <scope>NUCLEOTIDE SEQUENCE</scope>
    <source>
        <tissue evidence="1">Cladode</tissue>
    </source>
</reference>
<evidence type="ECO:0000313" key="1">
    <source>
        <dbReference type="EMBL" id="MBA4676554.1"/>
    </source>
</evidence>
<protein>
    <submittedName>
        <fullName evidence="1">Uncharacterized protein</fullName>
    </submittedName>
</protein>
<accession>A0A7C9AUQ1</accession>
<name>A0A7C9AUQ1_OPUST</name>
<reference evidence="1" key="1">
    <citation type="journal article" date="2013" name="J. Plant Res.">
        <title>Effect of fungi and light on seed germination of three Opuntia species from semiarid lands of central Mexico.</title>
        <authorList>
            <person name="Delgado-Sanchez P."/>
            <person name="Jimenez-Bremont J.F."/>
            <person name="Guerrero-Gonzalez Mde L."/>
            <person name="Flores J."/>
        </authorList>
    </citation>
    <scope>NUCLEOTIDE SEQUENCE</scope>
    <source>
        <tissue evidence="1">Cladode</tissue>
    </source>
</reference>
<dbReference type="AlphaFoldDB" id="A0A7C9AUQ1"/>
<dbReference type="EMBL" id="GISG01271872">
    <property type="protein sequence ID" value="MBA4676554.1"/>
    <property type="molecule type" value="Transcribed_RNA"/>
</dbReference>
<proteinExistence type="predicted"/>